<feature type="DNA-binding region" description="OmpR/PhoB-type" evidence="3">
    <location>
        <begin position="127"/>
        <end position="224"/>
    </location>
</feature>
<dbReference type="InterPro" id="IPR001867">
    <property type="entry name" value="OmpR/PhoB-type_DNA-bd"/>
</dbReference>
<dbReference type="PANTHER" id="PTHR48111:SF59">
    <property type="entry name" value="TRANSCRIPTIONAL REGULATORY PROTEIN BAER"/>
    <property type="match status" value="1"/>
</dbReference>
<sequence length="227" mass="25558">MAEVFIVEDNDNVRDALAGYLKLEGIDVREFGSLGPAESELKRRTPDLLVLDVMLPDGDGFLFAKQVKSRKDIPILFLTARDQESDRITGLEIGADDYVVKPFSPREVVLRIRKILARTSSEGDEKGLVFQLEGSRLEIDREKHRISIDGTGLSLTAAEWNILVHLAERQPQVFSRLQLLESCLGSVAEGSERTIDTHIKNLRRKMENEGWIETVRGFGYRFNGESG</sequence>
<dbReference type="EMBL" id="MWQY01000006">
    <property type="protein sequence ID" value="ORC36242.1"/>
    <property type="molecule type" value="Genomic_DNA"/>
</dbReference>
<keyword evidence="1 3" id="KW-0238">DNA-binding</keyword>
<dbReference type="Pfam" id="PF00072">
    <property type="entry name" value="Response_reg"/>
    <property type="match status" value="1"/>
</dbReference>
<dbReference type="SMART" id="SM00448">
    <property type="entry name" value="REC"/>
    <property type="match status" value="1"/>
</dbReference>
<dbReference type="SMART" id="SM00862">
    <property type="entry name" value="Trans_reg_C"/>
    <property type="match status" value="1"/>
</dbReference>
<dbReference type="SUPFAM" id="SSF52172">
    <property type="entry name" value="CheY-like"/>
    <property type="match status" value="1"/>
</dbReference>
<protein>
    <submittedName>
        <fullName evidence="6">DNA-binding response regulator</fullName>
    </submittedName>
</protein>
<dbReference type="CDD" id="cd17574">
    <property type="entry name" value="REC_OmpR"/>
    <property type="match status" value="1"/>
</dbReference>
<dbReference type="PROSITE" id="PS50110">
    <property type="entry name" value="RESPONSE_REGULATORY"/>
    <property type="match status" value="1"/>
</dbReference>
<dbReference type="Gene3D" id="6.10.250.690">
    <property type="match status" value="1"/>
</dbReference>
<dbReference type="PANTHER" id="PTHR48111">
    <property type="entry name" value="REGULATOR OF RPOS"/>
    <property type="match status" value="1"/>
</dbReference>
<accession>A0A1Y1RZH8</accession>
<keyword evidence="2" id="KW-0597">Phosphoprotein</keyword>
<feature type="modified residue" description="4-aspartylphosphate" evidence="2">
    <location>
        <position position="52"/>
    </location>
</feature>
<dbReference type="Gene3D" id="3.40.50.2300">
    <property type="match status" value="1"/>
</dbReference>
<dbReference type="InterPro" id="IPR039420">
    <property type="entry name" value="WalR-like"/>
</dbReference>
<dbReference type="SUPFAM" id="SSF46894">
    <property type="entry name" value="C-terminal effector domain of the bipartite response regulators"/>
    <property type="match status" value="1"/>
</dbReference>
<dbReference type="InterPro" id="IPR011006">
    <property type="entry name" value="CheY-like_superfamily"/>
</dbReference>
<reference evidence="6 7" key="1">
    <citation type="submission" date="2017-03" db="EMBL/GenBank/DDBJ databases">
        <title>Draft Genome sequence of Marispirochaeta sp. strain JC444.</title>
        <authorList>
            <person name="Shivani Y."/>
            <person name="Subhash Y."/>
            <person name="Sasikala C."/>
            <person name="Ramana C."/>
        </authorList>
    </citation>
    <scope>NUCLEOTIDE SEQUENCE [LARGE SCALE GENOMIC DNA]</scope>
    <source>
        <strain evidence="6 7">JC444</strain>
    </source>
</reference>
<dbReference type="PROSITE" id="PS51755">
    <property type="entry name" value="OMPR_PHOB"/>
    <property type="match status" value="1"/>
</dbReference>
<feature type="domain" description="Response regulatory" evidence="4">
    <location>
        <begin position="3"/>
        <end position="116"/>
    </location>
</feature>
<dbReference type="InterPro" id="IPR001789">
    <property type="entry name" value="Sig_transdc_resp-reg_receiver"/>
</dbReference>
<evidence type="ECO:0000259" key="5">
    <source>
        <dbReference type="PROSITE" id="PS51755"/>
    </source>
</evidence>
<dbReference type="GO" id="GO:0000976">
    <property type="term" value="F:transcription cis-regulatory region binding"/>
    <property type="evidence" value="ECO:0007669"/>
    <property type="project" value="TreeGrafter"/>
</dbReference>
<dbReference type="GO" id="GO:0005829">
    <property type="term" value="C:cytosol"/>
    <property type="evidence" value="ECO:0007669"/>
    <property type="project" value="TreeGrafter"/>
</dbReference>
<comment type="caution">
    <text evidence="6">The sequence shown here is derived from an EMBL/GenBank/DDBJ whole genome shotgun (WGS) entry which is preliminary data.</text>
</comment>
<dbReference type="Gene3D" id="1.10.10.10">
    <property type="entry name" value="Winged helix-like DNA-binding domain superfamily/Winged helix DNA-binding domain"/>
    <property type="match status" value="1"/>
</dbReference>
<evidence type="ECO:0000256" key="1">
    <source>
        <dbReference type="ARBA" id="ARBA00023125"/>
    </source>
</evidence>
<keyword evidence="7" id="KW-1185">Reference proteome</keyword>
<dbReference type="GO" id="GO:0006355">
    <property type="term" value="P:regulation of DNA-templated transcription"/>
    <property type="evidence" value="ECO:0007669"/>
    <property type="project" value="InterPro"/>
</dbReference>
<dbReference type="CDD" id="cd00383">
    <property type="entry name" value="trans_reg_C"/>
    <property type="match status" value="1"/>
</dbReference>
<evidence type="ECO:0000313" key="6">
    <source>
        <dbReference type="EMBL" id="ORC36242.1"/>
    </source>
</evidence>
<dbReference type="GO" id="GO:0032993">
    <property type="term" value="C:protein-DNA complex"/>
    <property type="evidence" value="ECO:0007669"/>
    <property type="project" value="TreeGrafter"/>
</dbReference>
<dbReference type="InterPro" id="IPR036388">
    <property type="entry name" value="WH-like_DNA-bd_sf"/>
</dbReference>
<dbReference type="RefSeq" id="WP_083049370.1">
    <property type="nucleotide sequence ID" value="NZ_MWQY01000006.1"/>
</dbReference>
<evidence type="ECO:0000256" key="2">
    <source>
        <dbReference type="PROSITE-ProRule" id="PRU00169"/>
    </source>
</evidence>
<proteinExistence type="predicted"/>
<evidence type="ECO:0000259" key="4">
    <source>
        <dbReference type="PROSITE" id="PS50110"/>
    </source>
</evidence>
<dbReference type="InterPro" id="IPR016032">
    <property type="entry name" value="Sig_transdc_resp-reg_C-effctor"/>
</dbReference>
<organism evidence="6 7">
    <name type="scientific">Marispirochaeta aestuarii</name>
    <dbReference type="NCBI Taxonomy" id="1963862"/>
    <lineage>
        <taxon>Bacteria</taxon>
        <taxon>Pseudomonadati</taxon>
        <taxon>Spirochaetota</taxon>
        <taxon>Spirochaetia</taxon>
        <taxon>Spirochaetales</taxon>
        <taxon>Spirochaetaceae</taxon>
        <taxon>Marispirochaeta</taxon>
    </lineage>
</organism>
<feature type="domain" description="OmpR/PhoB-type" evidence="5">
    <location>
        <begin position="127"/>
        <end position="224"/>
    </location>
</feature>
<dbReference type="AlphaFoldDB" id="A0A1Y1RZH8"/>
<gene>
    <name evidence="6" type="ORF">B4O97_06525</name>
</gene>
<name>A0A1Y1RZH8_9SPIO</name>
<evidence type="ECO:0000313" key="7">
    <source>
        <dbReference type="Proteomes" id="UP000192343"/>
    </source>
</evidence>
<dbReference type="GO" id="GO:0000156">
    <property type="term" value="F:phosphorelay response regulator activity"/>
    <property type="evidence" value="ECO:0007669"/>
    <property type="project" value="TreeGrafter"/>
</dbReference>
<dbReference type="OrthoDB" id="341603at2"/>
<dbReference type="Pfam" id="PF00486">
    <property type="entry name" value="Trans_reg_C"/>
    <property type="match status" value="1"/>
</dbReference>
<evidence type="ECO:0000256" key="3">
    <source>
        <dbReference type="PROSITE-ProRule" id="PRU01091"/>
    </source>
</evidence>
<dbReference type="Proteomes" id="UP000192343">
    <property type="component" value="Unassembled WGS sequence"/>
</dbReference>
<dbReference type="STRING" id="1963862.B4O97_06525"/>